<accession>A0AAE9JMF0</accession>
<sequence>MYFTHYYTHDPRVDLDALVNQLNRRMEENGDGELYWFTHRGNVTHSKRSPCGMWVNRCQESFAKELKAIHDEQNEYHQNLPRRLIQEPFWNGFIEKISMRNTCHVDRQIVDSTKFRIPRVRFGYKQDTCLICIYTGIEKFLRLEIQKCGNGVVVFK</sequence>
<organism evidence="1 2">
    <name type="scientific">Caenorhabditis briggsae</name>
    <dbReference type="NCBI Taxonomy" id="6238"/>
    <lineage>
        <taxon>Eukaryota</taxon>
        <taxon>Metazoa</taxon>
        <taxon>Ecdysozoa</taxon>
        <taxon>Nematoda</taxon>
        <taxon>Chromadorea</taxon>
        <taxon>Rhabditida</taxon>
        <taxon>Rhabditina</taxon>
        <taxon>Rhabditomorpha</taxon>
        <taxon>Rhabditoidea</taxon>
        <taxon>Rhabditidae</taxon>
        <taxon>Peloderinae</taxon>
        <taxon>Caenorhabditis</taxon>
    </lineage>
</organism>
<reference evidence="1 2" key="1">
    <citation type="submission" date="2022-04" db="EMBL/GenBank/DDBJ databases">
        <title>Chromosome-level reference genomes for two strains of Caenorhabditis briggsae: an improved platform for comparative genomics.</title>
        <authorList>
            <person name="Stevens L."/>
            <person name="Andersen E."/>
        </authorList>
    </citation>
    <scope>NUCLEOTIDE SEQUENCE [LARGE SCALE GENOMIC DNA]</scope>
    <source>
        <strain evidence="1">VX34</strain>
        <tissue evidence="1">Whole-organism</tissue>
    </source>
</reference>
<protein>
    <submittedName>
        <fullName evidence="1">Uncharacterized protein</fullName>
    </submittedName>
</protein>
<evidence type="ECO:0000313" key="2">
    <source>
        <dbReference type="Proteomes" id="UP000829354"/>
    </source>
</evidence>
<evidence type="ECO:0000313" key="1">
    <source>
        <dbReference type="EMBL" id="UMM37962.1"/>
    </source>
</evidence>
<keyword evidence="2" id="KW-1185">Reference proteome</keyword>
<gene>
    <name evidence="1" type="ORF">L5515_009563</name>
</gene>
<dbReference type="PANTHER" id="PTHR35366:SF3">
    <property type="entry name" value="CW-TYPE DOMAIN-CONTAINING PROTEIN"/>
    <property type="match status" value="1"/>
</dbReference>
<dbReference type="EMBL" id="CP092624">
    <property type="protein sequence ID" value="UMM37962.1"/>
    <property type="molecule type" value="Genomic_DNA"/>
</dbReference>
<dbReference type="AlphaFoldDB" id="A0AAE9JMF0"/>
<dbReference type="PANTHER" id="PTHR35366">
    <property type="entry name" value="PROTEIN CBG18620"/>
    <property type="match status" value="1"/>
</dbReference>
<proteinExistence type="predicted"/>
<dbReference type="Proteomes" id="UP000829354">
    <property type="component" value="Chromosome V"/>
</dbReference>
<name>A0AAE9JMF0_CAEBR</name>